<evidence type="ECO:0000259" key="3">
    <source>
        <dbReference type="PROSITE" id="PS50076"/>
    </source>
</evidence>
<proteinExistence type="predicted"/>
<keyword evidence="1" id="KW-0175">Coiled coil</keyword>
<dbReference type="EMBL" id="JAUKTV010000003">
    <property type="protein sequence ID" value="KAK0742341.1"/>
    <property type="molecule type" value="Genomic_DNA"/>
</dbReference>
<evidence type="ECO:0000313" key="5">
    <source>
        <dbReference type="Proteomes" id="UP001172159"/>
    </source>
</evidence>
<dbReference type="AlphaFoldDB" id="A0AA40EN14"/>
<dbReference type="PROSITE" id="PS50076">
    <property type="entry name" value="DNAJ_2"/>
    <property type="match status" value="1"/>
</dbReference>
<dbReference type="SMART" id="SM00271">
    <property type="entry name" value="DnaJ"/>
    <property type="match status" value="1"/>
</dbReference>
<dbReference type="PRINTS" id="PR00625">
    <property type="entry name" value="JDOMAIN"/>
</dbReference>
<feature type="region of interest" description="Disordered" evidence="2">
    <location>
        <begin position="1"/>
        <end position="51"/>
    </location>
</feature>
<comment type="caution">
    <text evidence="4">The sequence shown here is derived from an EMBL/GenBank/DDBJ whole genome shotgun (WGS) entry which is preliminary data.</text>
</comment>
<dbReference type="InterPro" id="IPR036869">
    <property type="entry name" value="J_dom_sf"/>
</dbReference>
<dbReference type="InterPro" id="IPR018253">
    <property type="entry name" value="DnaJ_domain_CS"/>
</dbReference>
<dbReference type="CDD" id="cd06257">
    <property type="entry name" value="DnaJ"/>
    <property type="match status" value="1"/>
</dbReference>
<dbReference type="GO" id="GO:0031072">
    <property type="term" value="F:heat shock protein binding"/>
    <property type="evidence" value="ECO:0007669"/>
    <property type="project" value="TreeGrafter"/>
</dbReference>
<dbReference type="GO" id="GO:0005634">
    <property type="term" value="C:nucleus"/>
    <property type="evidence" value="ECO:0007669"/>
    <property type="project" value="TreeGrafter"/>
</dbReference>
<dbReference type="Proteomes" id="UP001172159">
    <property type="component" value="Unassembled WGS sequence"/>
</dbReference>
<sequence>MPRSKRPTMPPPSSDSDSDDGRADDDLTTDEPPTIDPYEVLSLERNATPDQIKSAYRKSALKHHPDKAAPENQTLAKEKFQEIAFAYAILSDPVRRKRYDGTGSTSEAVVDSEGFSWTEFYAAQYQDAISEEAIEAFRKKYKGSEEEKEDLLAAYEEFEGDMDAVYENVMLSDVLEDDERFRKMIDEAIEAGEVEGYKKYTKETKKSRQQRQKNARKEEKEADELAKELGVYDKLRGNGKGKKGGKKEDDQAGLAALIQRNQKNRANMFDQLAEKYGAKPDKKGGKKRAMEEPDIDEEAFQKLQADMMKKAKKRKA</sequence>
<dbReference type="InterPro" id="IPR056453">
    <property type="entry name" value="HTH_DNAJC9"/>
</dbReference>
<dbReference type="Pfam" id="PF23302">
    <property type="entry name" value="HTH_DNAJC9"/>
    <property type="match status" value="1"/>
</dbReference>
<evidence type="ECO:0000256" key="1">
    <source>
        <dbReference type="SAM" id="Coils"/>
    </source>
</evidence>
<gene>
    <name evidence="4" type="ORF">B0T21DRAFT_361155</name>
</gene>
<feature type="compositionally biased region" description="Basic and acidic residues" evidence="2">
    <location>
        <begin position="215"/>
        <end position="236"/>
    </location>
</feature>
<dbReference type="FunFam" id="1.10.287.110:FF:000110">
    <property type="entry name" value="DnaJ domain protein (AFU_orthologue AFUA_2G13210)"/>
    <property type="match status" value="1"/>
</dbReference>
<dbReference type="Pfam" id="PF00226">
    <property type="entry name" value="DnaJ"/>
    <property type="match status" value="1"/>
</dbReference>
<dbReference type="PROSITE" id="PS00636">
    <property type="entry name" value="DNAJ_1"/>
    <property type="match status" value="1"/>
</dbReference>
<evidence type="ECO:0000256" key="2">
    <source>
        <dbReference type="SAM" id="MobiDB-lite"/>
    </source>
</evidence>
<evidence type="ECO:0000313" key="4">
    <source>
        <dbReference type="EMBL" id="KAK0742341.1"/>
    </source>
</evidence>
<protein>
    <recommendedName>
        <fullName evidence="3">J domain-containing protein</fullName>
    </recommendedName>
</protein>
<dbReference type="InterPro" id="IPR052594">
    <property type="entry name" value="J_domain-containing_protein"/>
</dbReference>
<feature type="region of interest" description="Disordered" evidence="2">
    <location>
        <begin position="199"/>
        <end position="316"/>
    </location>
</feature>
<dbReference type="SUPFAM" id="SSF46565">
    <property type="entry name" value="Chaperone J-domain"/>
    <property type="match status" value="1"/>
</dbReference>
<accession>A0AA40EN14</accession>
<keyword evidence="5" id="KW-1185">Reference proteome</keyword>
<dbReference type="PANTHER" id="PTHR44144">
    <property type="entry name" value="DNAJ HOMOLOG SUBFAMILY C MEMBER 9"/>
    <property type="match status" value="1"/>
</dbReference>
<dbReference type="InterPro" id="IPR001623">
    <property type="entry name" value="DnaJ_domain"/>
</dbReference>
<feature type="compositionally biased region" description="Basic and acidic residues" evidence="2">
    <location>
        <begin position="272"/>
        <end position="291"/>
    </location>
</feature>
<organism evidence="4 5">
    <name type="scientific">Apiosordaria backusii</name>
    <dbReference type="NCBI Taxonomy" id="314023"/>
    <lineage>
        <taxon>Eukaryota</taxon>
        <taxon>Fungi</taxon>
        <taxon>Dikarya</taxon>
        <taxon>Ascomycota</taxon>
        <taxon>Pezizomycotina</taxon>
        <taxon>Sordariomycetes</taxon>
        <taxon>Sordariomycetidae</taxon>
        <taxon>Sordariales</taxon>
        <taxon>Lasiosphaeriaceae</taxon>
        <taxon>Apiosordaria</taxon>
    </lineage>
</organism>
<dbReference type="GO" id="GO:0005737">
    <property type="term" value="C:cytoplasm"/>
    <property type="evidence" value="ECO:0007669"/>
    <property type="project" value="TreeGrafter"/>
</dbReference>
<name>A0AA40EN14_9PEZI</name>
<feature type="coiled-coil region" evidence="1">
    <location>
        <begin position="134"/>
        <end position="161"/>
    </location>
</feature>
<reference evidence="4" key="1">
    <citation type="submission" date="2023-06" db="EMBL/GenBank/DDBJ databases">
        <title>Genome-scale phylogeny and comparative genomics of the fungal order Sordariales.</title>
        <authorList>
            <consortium name="Lawrence Berkeley National Laboratory"/>
            <person name="Hensen N."/>
            <person name="Bonometti L."/>
            <person name="Westerberg I."/>
            <person name="Brannstrom I.O."/>
            <person name="Guillou S."/>
            <person name="Cros-Aarteil S."/>
            <person name="Calhoun S."/>
            <person name="Haridas S."/>
            <person name="Kuo A."/>
            <person name="Mondo S."/>
            <person name="Pangilinan J."/>
            <person name="Riley R."/>
            <person name="Labutti K."/>
            <person name="Andreopoulos B."/>
            <person name="Lipzen A."/>
            <person name="Chen C."/>
            <person name="Yanf M."/>
            <person name="Daum C."/>
            <person name="Ng V."/>
            <person name="Clum A."/>
            <person name="Steindorff A."/>
            <person name="Ohm R."/>
            <person name="Martin F."/>
            <person name="Silar P."/>
            <person name="Natvig D."/>
            <person name="Lalanne C."/>
            <person name="Gautier V."/>
            <person name="Ament-Velasquez S.L."/>
            <person name="Kruys A."/>
            <person name="Hutchinson M.I."/>
            <person name="Powell A.J."/>
            <person name="Barry K."/>
            <person name="Miller A.N."/>
            <person name="Grigoriev I.V."/>
            <person name="Debuchy R."/>
            <person name="Gladieux P."/>
            <person name="Thoren M.H."/>
            <person name="Johannesson H."/>
        </authorList>
    </citation>
    <scope>NUCLEOTIDE SEQUENCE</scope>
    <source>
        <strain evidence="4">CBS 540.89</strain>
    </source>
</reference>
<dbReference type="Gene3D" id="1.10.287.110">
    <property type="entry name" value="DnaJ domain"/>
    <property type="match status" value="1"/>
</dbReference>
<feature type="domain" description="J" evidence="3">
    <location>
        <begin position="36"/>
        <end position="103"/>
    </location>
</feature>
<dbReference type="PANTHER" id="PTHR44144:SF1">
    <property type="entry name" value="DNAJ HOMOLOG SUBFAMILY C MEMBER 9"/>
    <property type="match status" value="1"/>
</dbReference>